<evidence type="ECO:0000256" key="1">
    <source>
        <dbReference type="SAM" id="MobiDB-lite"/>
    </source>
</evidence>
<comment type="caution">
    <text evidence="2">The sequence shown here is derived from an EMBL/GenBank/DDBJ whole genome shotgun (WGS) entry which is preliminary data.</text>
</comment>
<gene>
    <name evidence="2" type="ORF">U0C82_01190</name>
</gene>
<dbReference type="Proteomes" id="UP001294412">
    <property type="component" value="Unassembled WGS sequence"/>
</dbReference>
<dbReference type="EMBL" id="JAXLPB010000001">
    <property type="protein sequence ID" value="MDY8107760.1"/>
    <property type="molecule type" value="Genomic_DNA"/>
</dbReference>
<evidence type="ECO:0000313" key="2">
    <source>
        <dbReference type="EMBL" id="MDY8107760.1"/>
    </source>
</evidence>
<feature type="region of interest" description="Disordered" evidence="1">
    <location>
        <begin position="78"/>
        <end position="98"/>
    </location>
</feature>
<name>A0ABU5HX97_9HYPH</name>
<reference evidence="2 3" key="1">
    <citation type="submission" date="2023-12" db="EMBL/GenBank/DDBJ databases">
        <title>Description of Novel Strain Fulvimarina sp. 2208YS6-2-32 isolated from Uroteuthis (Photololigo) edulis.</title>
        <authorList>
            <person name="Park J.-S."/>
        </authorList>
    </citation>
    <scope>NUCLEOTIDE SEQUENCE [LARGE SCALE GENOMIC DNA]</scope>
    <source>
        <strain evidence="2 3">2208YS6-2-32</strain>
    </source>
</reference>
<feature type="compositionally biased region" description="Acidic residues" evidence="1">
    <location>
        <begin position="82"/>
        <end position="95"/>
    </location>
</feature>
<proteinExistence type="predicted"/>
<organism evidence="2 3">
    <name type="scientific">Fulvimarina uroteuthidis</name>
    <dbReference type="NCBI Taxonomy" id="3098149"/>
    <lineage>
        <taxon>Bacteria</taxon>
        <taxon>Pseudomonadati</taxon>
        <taxon>Pseudomonadota</taxon>
        <taxon>Alphaproteobacteria</taxon>
        <taxon>Hyphomicrobiales</taxon>
        <taxon>Aurantimonadaceae</taxon>
        <taxon>Fulvimarina</taxon>
    </lineage>
</organism>
<sequence>MRAAIRLGRRHGALSTIMKGIAEGSMTIISDVIRECALDPNALPDPLFESGEHAVYRNIAALQAPAVELVYGLAGFNPLDDHEQDEDEEGEEANDDTPSTTFVARMENLFGFATGMLRWTPEEALNATPSEIIAAYRFRERAYAPKEAKPEDAIRAGFANLSDHLYAQGKTDAV</sequence>
<keyword evidence="3" id="KW-1185">Reference proteome</keyword>
<dbReference type="RefSeq" id="WP_322185059.1">
    <property type="nucleotide sequence ID" value="NZ_JAXLPB010000001.1"/>
</dbReference>
<protein>
    <submittedName>
        <fullName evidence="2">Uncharacterized protein</fullName>
    </submittedName>
</protein>
<accession>A0ABU5HX97</accession>
<evidence type="ECO:0000313" key="3">
    <source>
        <dbReference type="Proteomes" id="UP001294412"/>
    </source>
</evidence>